<dbReference type="InterPro" id="IPR009003">
    <property type="entry name" value="Peptidase_S1_PA"/>
</dbReference>
<dbReference type="Gene3D" id="3.40.50.200">
    <property type="entry name" value="Peptidase S8/S53 domain"/>
    <property type="match status" value="1"/>
</dbReference>
<evidence type="ECO:0000256" key="9">
    <source>
        <dbReference type="SAM" id="MobiDB-lite"/>
    </source>
</evidence>
<dbReference type="InterPro" id="IPR034197">
    <property type="entry name" value="Peptidases_S8_3"/>
</dbReference>
<dbReference type="GO" id="GO:0004252">
    <property type="term" value="F:serine-type endopeptidase activity"/>
    <property type="evidence" value="ECO:0007669"/>
    <property type="project" value="UniProtKB-UniRule"/>
</dbReference>
<evidence type="ECO:0000256" key="7">
    <source>
        <dbReference type="PIRSR" id="PIRSR615500-1"/>
    </source>
</evidence>
<dbReference type="PRINTS" id="PR00723">
    <property type="entry name" value="SUBTILISIN"/>
</dbReference>
<keyword evidence="6" id="KW-0325">Glycoprotein</keyword>
<keyword evidence="15" id="KW-1185">Reference proteome</keyword>
<feature type="compositionally biased region" description="Low complexity" evidence="9">
    <location>
        <begin position="122"/>
        <end position="135"/>
    </location>
</feature>
<feature type="domain" description="PA" evidence="11">
    <location>
        <begin position="1005"/>
        <end position="1098"/>
    </location>
</feature>
<dbReference type="PANTHER" id="PTHR10795">
    <property type="entry name" value="PROPROTEIN CONVERTASE SUBTILISIN/KEXIN"/>
    <property type="match status" value="1"/>
</dbReference>
<dbReference type="Pfam" id="PF02225">
    <property type="entry name" value="PA"/>
    <property type="match status" value="1"/>
</dbReference>
<dbReference type="FunFam" id="3.50.30.30:FF:000005">
    <property type="entry name" value="subtilisin-like protease SBT1.5"/>
    <property type="match status" value="1"/>
</dbReference>
<feature type="domain" description="Peptidase S8/S53" evidence="10">
    <location>
        <begin position="755"/>
        <end position="1220"/>
    </location>
</feature>
<dbReference type="InterPro" id="IPR003137">
    <property type="entry name" value="PA_domain"/>
</dbReference>
<dbReference type="InterPro" id="IPR041469">
    <property type="entry name" value="Subtilisin-like_FN3"/>
</dbReference>
<feature type="active site" description="Charge relay system" evidence="7 8">
    <location>
        <position position="837"/>
    </location>
</feature>
<dbReference type="GO" id="GO:0006508">
    <property type="term" value="P:proteolysis"/>
    <property type="evidence" value="ECO:0007669"/>
    <property type="project" value="UniProtKB-KW"/>
</dbReference>
<dbReference type="Gene3D" id="3.30.70.80">
    <property type="entry name" value="Peptidase S8 propeptide/proteinase inhibitor I9"/>
    <property type="match status" value="1"/>
</dbReference>
<evidence type="ECO:0000256" key="2">
    <source>
        <dbReference type="ARBA" id="ARBA00022670"/>
    </source>
</evidence>
<dbReference type="EMBL" id="JAUUTY010000003">
    <property type="protein sequence ID" value="KAK1666862.1"/>
    <property type="molecule type" value="Genomic_DNA"/>
</dbReference>
<dbReference type="Gene3D" id="2.60.40.2310">
    <property type="match status" value="1"/>
</dbReference>
<gene>
    <name evidence="14" type="ORF">QYE76_055021</name>
</gene>
<dbReference type="CDD" id="cd02120">
    <property type="entry name" value="PA_subtilisin_like"/>
    <property type="match status" value="1"/>
</dbReference>
<evidence type="ECO:0000256" key="6">
    <source>
        <dbReference type="ARBA" id="ARBA00023180"/>
    </source>
</evidence>
<dbReference type="Pfam" id="PF05922">
    <property type="entry name" value="Inhibitor_I9"/>
    <property type="match status" value="1"/>
</dbReference>
<sequence>MLVVTTRFFPDIRAACLPQMQVDSSTRLLAASLCRISDKFWVTTGVLTDSPTGVESHETMWSTCEITEAGSGGPLVDFDGNIVGMNLCMKKGKTSFVPAKRIVECMDRLGFWTYLENTPNSKPSNFSSEGSSSENRGSKGSENKNKEPCAIPIHEANDVWCDLNQALAEKLSLSIISIASFDGETLHSECTGMVIDRELSSASFLTTASLFGSLDQNLWDDLTIKVRLPNDEVVHGWLHYYSSPYSLAVIVTHSLPPSLDLCVACLGNVMHVESSAELLAVRCCFDSGKLVSTRGSVIHGTWTGGIHKKERKLSTCKITEAASGGPLVDCDGNIVGMNYYDEGMTSFVPSNLIFEWLASDHVYWAASKDPSRPSENQQSSTPYSDSPKGLTDDELRRILSPWRFDGFKKRVNAILLAKGYPLPRFADDGMYLKWDFEEEFGRDIWSEPTRRVASELSRSVVALASFAVEKPEGSGEHKKENFFSRKFACTGVFIKCDEFTTKIMTSASLVRSGDGKNIHSEWKIEVCLPSKQRVDGMLQHYDLKYNVAVVSIKGVRSYCAANLNEMSQTEAGARVVALGRGFESGKLLATEGTVTGKRSRSICEELQISTCKITKAGIGGPLVDFDGNFVGMNFFDTDQTPYLSRVRILELMKSFNAERTVPVAVETPDNSELPSEEEARASLLYSYKHTLNGFAALLSGEEATKLSERIEVVSTFRSDGRWSPHTTRSWEFVGFEEGLTGVHSKERLPSGDNAGENVIVGMLDSGIWPESKSFGDEGLGPVPARWKGVCQGGDSFNSSSCNRKIIGARYYLKAYEAYHGSLNTTYAFRSPRDHDGHGTHTASTVAGRTVPSVSALGGFASGTASGGAPLARLAIYKVCWPIPGPNPNIENTCFDADMLAAMDDAVGDGVDVMSVSIGASGKPPQFANDGIALGALHAARRGVVVVCSGGNSGPAPATVVNLAPWILTVGASSIDRSFNSPIRLGDGRVIMGQTVTPYQLPGNKTYPMVYAEHASVPGTPANVTNQCLPNSLSPAKVRGKIVVCLRGSGLRVGKGLEVKRAGGAAMVLGNPPMYGSEVPVDAHVLPGTAVSNADADAILKYINSSANPTAYLDRSRTVVDVRPSPVMAQFSSRGPNVVEPSILKPDVTAPGLNILAAWSEASSPTKLDGDGRVVKYNIVSGTSMSCPHVAAIAVILKAAHPDWSAAAIRSAIMTTATTSNAEGGPIMNGDGTAAGPMDYGSGHIRPRHALDPGLVYDASFQDYLLFACASGGGAQAQLDRSFPCPASPPRPHELNHPSLAVHGLNGSTVTVRRTVTNVGQHGAHYSVAVVEPAGVSVKVSPASLSFERTGEKKGFTITVEAKGGKVDRRYLAGSYTWSDGVHVVSSPIVVLLP</sequence>
<comment type="caution">
    <text evidence="14">The sequence shown here is derived from an EMBL/GenBank/DDBJ whole genome shotgun (WGS) entry which is preliminary data.</text>
</comment>
<dbReference type="SUPFAM" id="SSF52025">
    <property type="entry name" value="PA domain"/>
    <property type="match status" value="1"/>
</dbReference>
<reference evidence="14" key="1">
    <citation type="submission" date="2023-07" db="EMBL/GenBank/DDBJ databases">
        <title>A chromosome-level genome assembly of Lolium multiflorum.</title>
        <authorList>
            <person name="Chen Y."/>
            <person name="Copetti D."/>
            <person name="Kolliker R."/>
            <person name="Studer B."/>
        </authorList>
    </citation>
    <scope>NUCLEOTIDE SEQUENCE</scope>
    <source>
        <strain evidence="14">02402/16</strain>
        <tissue evidence="14">Leaf</tissue>
    </source>
</reference>
<comment type="similarity">
    <text evidence="1 8">Belongs to the peptidase S8 family.</text>
</comment>
<dbReference type="PROSITE" id="PS00138">
    <property type="entry name" value="SUBTILASE_SER"/>
    <property type="match status" value="1"/>
</dbReference>
<feature type="domain" description="Inhibitor I9" evidence="12">
    <location>
        <begin position="671"/>
        <end position="717"/>
    </location>
</feature>
<keyword evidence="5 8" id="KW-0720">Serine protease</keyword>
<dbReference type="InterPro" id="IPR023828">
    <property type="entry name" value="Peptidase_S8_Ser-AS"/>
</dbReference>
<evidence type="ECO:0000256" key="1">
    <source>
        <dbReference type="ARBA" id="ARBA00011073"/>
    </source>
</evidence>
<dbReference type="InterPro" id="IPR045051">
    <property type="entry name" value="SBT"/>
</dbReference>
<dbReference type="Proteomes" id="UP001231189">
    <property type="component" value="Unassembled WGS sequence"/>
</dbReference>
<dbReference type="Gene3D" id="2.40.10.120">
    <property type="match status" value="2"/>
</dbReference>
<accession>A0AAD8WLE8</accession>
<keyword evidence="4 8" id="KW-0378">Hydrolase</keyword>
<feature type="region of interest" description="Disordered" evidence="9">
    <location>
        <begin position="122"/>
        <end position="148"/>
    </location>
</feature>
<feature type="region of interest" description="Disordered" evidence="9">
    <location>
        <begin position="368"/>
        <end position="389"/>
    </location>
</feature>
<evidence type="ECO:0000259" key="12">
    <source>
        <dbReference type="Pfam" id="PF05922"/>
    </source>
</evidence>
<evidence type="ECO:0000259" key="13">
    <source>
        <dbReference type="Pfam" id="PF17766"/>
    </source>
</evidence>
<feature type="compositionally biased region" description="Basic and acidic residues" evidence="9">
    <location>
        <begin position="136"/>
        <end position="147"/>
    </location>
</feature>
<dbReference type="InterPro" id="IPR046450">
    <property type="entry name" value="PA_dom_sf"/>
</dbReference>
<organism evidence="14 15">
    <name type="scientific">Lolium multiflorum</name>
    <name type="common">Italian ryegrass</name>
    <name type="synonym">Lolium perenne subsp. multiflorum</name>
    <dbReference type="NCBI Taxonomy" id="4521"/>
    <lineage>
        <taxon>Eukaryota</taxon>
        <taxon>Viridiplantae</taxon>
        <taxon>Streptophyta</taxon>
        <taxon>Embryophyta</taxon>
        <taxon>Tracheophyta</taxon>
        <taxon>Spermatophyta</taxon>
        <taxon>Magnoliopsida</taxon>
        <taxon>Liliopsida</taxon>
        <taxon>Poales</taxon>
        <taxon>Poaceae</taxon>
        <taxon>BOP clade</taxon>
        <taxon>Pooideae</taxon>
        <taxon>Poodae</taxon>
        <taxon>Poeae</taxon>
        <taxon>Poeae Chloroplast Group 2 (Poeae type)</taxon>
        <taxon>Loliodinae</taxon>
        <taxon>Loliinae</taxon>
        <taxon>Lolium</taxon>
    </lineage>
</organism>
<dbReference type="Pfam" id="PF17766">
    <property type="entry name" value="fn3_6"/>
    <property type="match status" value="1"/>
</dbReference>
<dbReference type="PROSITE" id="PS51892">
    <property type="entry name" value="SUBTILASE"/>
    <property type="match status" value="1"/>
</dbReference>
<dbReference type="InterPro" id="IPR000209">
    <property type="entry name" value="Peptidase_S8/S53_dom"/>
</dbReference>
<evidence type="ECO:0000259" key="11">
    <source>
        <dbReference type="Pfam" id="PF02225"/>
    </source>
</evidence>
<evidence type="ECO:0000256" key="5">
    <source>
        <dbReference type="ARBA" id="ARBA00022825"/>
    </source>
</evidence>
<keyword evidence="3" id="KW-0732">Signal</keyword>
<name>A0AAD8WLE8_LOLMU</name>
<dbReference type="Pfam" id="PF13365">
    <property type="entry name" value="Trypsin_2"/>
    <property type="match status" value="1"/>
</dbReference>
<dbReference type="InterPro" id="IPR015500">
    <property type="entry name" value="Peptidase_S8_subtilisin-rel"/>
</dbReference>
<feature type="active site" description="Charge relay system" evidence="7 8">
    <location>
        <position position="764"/>
    </location>
</feature>
<dbReference type="InterPro" id="IPR037045">
    <property type="entry name" value="S8pro/Inhibitor_I9_sf"/>
</dbReference>
<feature type="active site" description="Charge relay system" evidence="7 8">
    <location>
        <position position="1183"/>
    </location>
</feature>
<evidence type="ECO:0000256" key="8">
    <source>
        <dbReference type="PROSITE-ProRule" id="PRU01240"/>
    </source>
</evidence>
<dbReference type="InterPro" id="IPR036852">
    <property type="entry name" value="Peptidase_S8/S53_dom_sf"/>
</dbReference>
<feature type="compositionally biased region" description="Polar residues" evidence="9">
    <location>
        <begin position="373"/>
        <end position="384"/>
    </location>
</feature>
<dbReference type="CDD" id="cd04852">
    <property type="entry name" value="Peptidases_S8_3"/>
    <property type="match status" value="1"/>
</dbReference>
<feature type="domain" description="Subtilisin-like protease fibronectin type-III" evidence="13">
    <location>
        <begin position="1293"/>
        <end position="1390"/>
    </location>
</feature>
<evidence type="ECO:0000313" key="14">
    <source>
        <dbReference type="EMBL" id="KAK1666862.1"/>
    </source>
</evidence>
<dbReference type="InterPro" id="IPR010259">
    <property type="entry name" value="S8pro/Inhibitor_I9"/>
</dbReference>
<dbReference type="Pfam" id="PF00082">
    <property type="entry name" value="Peptidase_S8"/>
    <property type="match status" value="1"/>
</dbReference>
<evidence type="ECO:0000256" key="3">
    <source>
        <dbReference type="ARBA" id="ARBA00022729"/>
    </source>
</evidence>
<protein>
    <submittedName>
        <fullName evidence="14">Uncharacterized protein</fullName>
    </submittedName>
</protein>
<proteinExistence type="inferred from homology"/>
<dbReference type="SUPFAM" id="SSF50494">
    <property type="entry name" value="Trypsin-like serine proteases"/>
    <property type="match status" value="3"/>
</dbReference>
<evidence type="ECO:0000313" key="15">
    <source>
        <dbReference type="Proteomes" id="UP001231189"/>
    </source>
</evidence>
<dbReference type="SUPFAM" id="SSF52743">
    <property type="entry name" value="Subtilisin-like"/>
    <property type="match status" value="1"/>
</dbReference>
<dbReference type="Gene3D" id="3.50.30.30">
    <property type="match status" value="1"/>
</dbReference>
<evidence type="ECO:0000256" key="4">
    <source>
        <dbReference type="ARBA" id="ARBA00022801"/>
    </source>
</evidence>
<evidence type="ECO:0000259" key="10">
    <source>
        <dbReference type="Pfam" id="PF00082"/>
    </source>
</evidence>
<dbReference type="FunFam" id="3.40.50.200:FF:000006">
    <property type="entry name" value="Subtilisin-like protease SBT1.5"/>
    <property type="match status" value="1"/>
</dbReference>
<keyword evidence="2 8" id="KW-0645">Protease</keyword>